<evidence type="ECO:0000313" key="2">
    <source>
        <dbReference type="Proteomes" id="UP000016491"/>
    </source>
</evidence>
<dbReference type="Proteomes" id="UP000016491">
    <property type="component" value="Unassembled WGS sequence"/>
</dbReference>
<comment type="caution">
    <text evidence="1">The sequence shown here is derived from an EMBL/GenBank/DDBJ whole genome shotgun (WGS) entry which is preliminary data.</text>
</comment>
<reference evidence="1 2" key="1">
    <citation type="submission" date="2013-07" db="EMBL/GenBank/DDBJ databases">
        <authorList>
            <person name="Weinstock G."/>
            <person name="Sodergren E."/>
            <person name="Wylie T."/>
            <person name="Fulton L."/>
            <person name="Fulton R."/>
            <person name="Fronick C."/>
            <person name="O'Laughlin M."/>
            <person name="Godfrey J."/>
            <person name="Miner T."/>
            <person name="Herter B."/>
            <person name="Appelbaum E."/>
            <person name="Cordes M."/>
            <person name="Lek S."/>
            <person name="Wollam A."/>
            <person name="Pepin K.H."/>
            <person name="Palsikar V.B."/>
            <person name="Mitreva M."/>
            <person name="Wilson R.K."/>
        </authorList>
    </citation>
    <scope>NUCLEOTIDE SEQUENCE [LARGE SCALE GENOMIC DNA]</scope>
    <source>
        <strain evidence="1 2">ATCC 14940</strain>
    </source>
</reference>
<name>A0ABC9TV78_CLOSY</name>
<organism evidence="1 2">
    <name type="scientific">[Clostridium] symbiosum ATCC 14940</name>
    <dbReference type="NCBI Taxonomy" id="411472"/>
    <lineage>
        <taxon>Bacteria</taxon>
        <taxon>Bacillati</taxon>
        <taxon>Bacillota</taxon>
        <taxon>Clostridia</taxon>
        <taxon>Lachnospirales</taxon>
        <taxon>Lachnospiraceae</taxon>
        <taxon>Otoolea</taxon>
    </lineage>
</organism>
<proteinExistence type="predicted"/>
<dbReference type="RefSeq" id="WP_021643862.1">
    <property type="nucleotide sequence ID" value="NZ_KE993051.1"/>
</dbReference>
<dbReference type="EMBL" id="AWSU01000246">
    <property type="protein sequence ID" value="ERI75477.1"/>
    <property type="molecule type" value="Genomic_DNA"/>
</dbReference>
<sequence length="40" mass="4703">MDARIALEKAINIKGIGSIRRAEIREKYKKELEEKENEET</sequence>
<evidence type="ECO:0000313" key="1">
    <source>
        <dbReference type="EMBL" id="ERI75477.1"/>
    </source>
</evidence>
<protein>
    <submittedName>
        <fullName evidence="1">Uncharacterized protein</fullName>
    </submittedName>
</protein>
<gene>
    <name evidence="1" type="ORF">CLOSYM_03207</name>
</gene>
<accession>A0ABC9TV78</accession>
<dbReference type="AlphaFoldDB" id="A0ABC9TV78"/>